<proteinExistence type="predicted"/>
<evidence type="ECO:0000256" key="1">
    <source>
        <dbReference type="SAM" id="MobiDB-lite"/>
    </source>
</evidence>
<dbReference type="EMBL" id="BQKI01000005">
    <property type="protein sequence ID" value="GJM95681.1"/>
    <property type="molecule type" value="Genomic_DNA"/>
</dbReference>
<reference evidence="2" key="2">
    <citation type="submission" date="2021-12" db="EMBL/GenBank/DDBJ databases">
        <title>Resequencing data analysis of finger millet.</title>
        <authorList>
            <person name="Hatakeyama M."/>
            <person name="Aluri S."/>
            <person name="Balachadran M.T."/>
            <person name="Sivarajan S.R."/>
            <person name="Poveda L."/>
            <person name="Shimizu-Inatsugi R."/>
            <person name="Schlapbach R."/>
            <person name="Sreeman S.M."/>
            <person name="Shimizu K.K."/>
        </authorList>
    </citation>
    <scope>NUCLEOTIDE SEQUENCE</scope>
</reference>
<reference evidence="2" key="1">
    <citation type="journal article" date="2018" name="DNA Res.">
        <title>Multiple hybrid de novo genome assembly of finger millet, an orphan allotetraploid crop.</title>
        <authorList>
            <person name="Hatakeyama M."/>
            <person name="Aluri S."/>
            <person name="Balachadran M.T."/>
            <person name="Sivarajan S.R."/>
            <person name="Patrignani A."/>
            <person name="Gruter S."/>
            <person name="Poveda L."/>
            <person name="Shimizu-Inatsugi R."/>
            <person name="Baeten J."/>
            <person name="Francoijs K.J."/>
            <person name="Nataraja K.N."/>
            <person name="Reddy Y.A.N."/>
            <person name="Phadnis S."/>
            <person name="Ravikumar R.L."/>
            <person name="Schlapbach R."/>
            <person name="Sreeman S.M."/>
            <person name="Shimizu K.K."/>
        </authorList>
    </citation>
    <scope>NUCLEOTIDE SEQUENCE</scope>
</reference>
<name>A0AAV5CBJ8_ELECO</name>
<feature type="compositionally biased region" description="Polar residues" evidence="1">
    <location>
        <begin position="68"/>
        <end position="79"/>
    </location>
</feature>
<gene>
    <name evidence="2" type="primary">ga12452</name>
    <name evidence="2" type="ORF">PR202_ga12452</name>
</gene>
<feature type="region of interest" description="Disordered" evidence="1">
    <location>
        <begin position="68"/>
        <end position="108"/>
    </location>
</feature>
<evidence type="ECO:0000313" key="2">
    <source>
        <dbReference type="EMBL" id="GJM95681.1"/>
    </source>
</evidence>
<organism evidence="2 3">
    <name type="scientific">Eleusine coracana subsp. coracana</name>
    <dbReference type="NCBI Taxonomy" id="191504"/>
    <lineage>
        <taxon>Eukaryota</taxon>
        <taxon>Viridiplantae</taxon>
        <taxon>Streptophyta</taxon>
        <taxon>Embryophyta</taxon>
        <taxon>Tracheophyta</taxon>
        <taxon>Spermatophyta</taxon>
        <taxon>Magnoliopsida</taxon>
        <taxon>Liliopsida</taxon>
        <taxon>Poales</taxon>
        <taxon>Poaceae</taxon>
        <taxon>PACMAD clade</taxon>
        <taxon>Chloridoideae</taxon>
        <taxon>Cynodonteae</taxon>
        <taxon>Eleusininae</taxon>
        <taxon>Eleusine</taxon>
    </lineage>
</organism>
<keyword evidence="3" id="KW-1185">Reference proteome</keyword>
<sequence length="108" mass="11773">MVTLPTPWWNQFQHPWDSSGLSNFLAGSALGGARTTHRNRCSLISSPRATSQICSAPNRPMLAKQRYTTLPSGCASSHATPPPRRSSPTPRRRALPGDHRVHGTAHPL</sequence>
<comment type="caution">
    <text evidence="2">The sequence shown here is derived from an EMBL/GenBank/DDBJ whole genome shotgun (WGS) entry which is preliminary data.</text>
</comment>
<evidence type="ECO:0000313" key="3">
    <source>
        <dbReference type="Proteomes" id="UP001054889"/>
    </source>
</evidence>
<dbReference type="Proteomes" id="UP001054889">
    <property type="component" value="Unassembled WGS sequence"/>
</dbReference>
<protein>
    <submittedName>
        <fullName evidence="2">Uncharacterized protein</fullName>
    </submittedName>
</protein>
<accession>A0AAV5CBJ8</accession>
<dbReference type="AlphaFoldDB" id="A0AAV5CBJ8"/>